<evidence type="ECO:0008006" key="4">
    <source>
        <dbReference type="Google" id="ProtNLM"/>
    </source>
</evidence>
<gene>
    <name evidence="2" type="ORF">DBZ36_19375</name>
</gene>
<proteinExistence type="predicted"/>
<feature type="transmembrane region" description="Helical" evidence="1">
    <location>
        <begin position="6"/>
        <end position="25"/>
    </location>
</feature>
<comment type="caution">
    <text evidence="2">The sequence shown here is derived from an EMBL/GenBank/DDBJ whole genome shotgun (WGS) entry which is preliminary data.</text>
</comment>
<organism evidence="2 3">
    <name type="scientific">Alginatibacterium sediminis</name>
    <dbReference type="NCBI Taxonomy" id="2164068"/>
    <lineage>
        <taxon>Bacteria</taxon>
        <taxon>Pseudomonadati</taxon>
        <taxon>Pseudomonadota</taxon>
        <taxon>Gammaproteobacteria</taxon>
        <taxon>Alteromonadales</taxon>
        <taxon>Alteromonadaceae</taxon>
        <taxon>Alginatibacterium</taxon>
    </lineage>
</organism>
<dbReference type="EMBL" id="RAQO01000012">
    <property type="protein sequence ID" value="RKF13221.1"/>
    <property type="molecule type" value="Genomic_DNA"/>
</dbReference>
<dbReference type="AlphaFoldDB" id="A0A420E6G6"/>
<keyword evidence="1" id="KW-1133">Transmembrane helix</keyword>
<keyword evidence="3" id="KW-1185">Reference proteome</keyword>
<keyword evidence="1" id="KW-0812">Transmembrane</keyword>
<sequence length="98" mass="11469">MAIGGAWVLHLVLSFTISLLLMLSVPPRWFHMRWCKLSYVQWFLLFAFCFDEGAQYWIPSRYFSWLDLAINISGLVIATLLIRLLSRPYLKDGKKDQA</sequence>
<evidence type="ECO:0000313" key="2">
    <source>
        <dbReference type="EMBL" id="RKF13221.1"/>
    </source>
</evidence>
<protein>
    <recommendedName>
        <fullName evidence="4">VanZ family protein</fullName>
    </recommendedName>
</protein>
<dbReference type="Proteomes" id="UP000286482">
    <property type="component" value="Unassembled WGS sequence"/>
</dbReference>
<reference evidence="2 3" key="1">
    <citation type="submission" date="2018-09" db="EMBL/GenBank/DDBJ databases">
        <authorList>
            <person name="Wang Z."/>
        </authorList>
    </citation>
    <scope>NUCLEOTIDE SEQUENCE [LARGE SCALE GENOMIC DNA]</scope>
    <source>
        <strain evidence="2 3">ALS 81</strain>
    </source>
</reference>
<evidence type="ECO:0000313" key="3">
    <source>
        <dbReference type="Proteomes" id="UP000286482"/>
    </source>
</evidence>
<evidence type="ECO:0000256" key="1">
    <source>
        <dbReference type="SAM" id="Phobius"/>
    </source>
</evidence>
<feature type="transmembrane region" description="Helical" evidence="1">
    <location>
        <begin position="64"/>
        <end position="85"/>
    </location>
</feature>
<feature type="transmembrane region" description="Helical" evidence="1">
    <location>
        <begin position="37"/>
        <end position="58"/>
    </location>
</feature>
<name>A0A420E6G6_9ALTE</name>
<keyword evidence="1" id="KW-0472">Membrane</keyword>
<accession>A0A420E6G6</accession>